<dbReference type="InterPro" id="IPR003787">
    <property type="entry name" value="Sulphur_relay_DsrE/F-like"/>
</dbReference>
<name>A0ABW1J1X8_9PSEU</name>
<dbReference type="Proteomes" id="UP001596302">
    <property type="component" value="Unassembled WGS sequence"/>
</dbReference>
<dbReference type="InterPro" id="IPR027396">
    <property type="entry name" value="DsrEFH-like"/>
</dbReference>
<evidence type="ECO:0000313" key="2">
    <source>
        <dbReference type="Proteomes" id="UP001596302"/>
    </source>
</evidence>
<proteinExistence type="predicted"/>
<sequence length="113" mass="11720">MAGSRVVFHVADGEPLGHETALRNVRNTMDDLPGAAVCLVAHGPGLRLLTGETGFGAGVEELAAAGVEVLACRNTMKRLGVAENALRAGVGTVSAGIGELVRRQEQGWAYVRV</sequence>
<organism evidence="1 2">
    <name type="scientific">Pseudonocardia hispaniensis</name>
    <dbReference type="NCBI Taxonomy" id="904933"/>
    <lineage>
        <taxon>Bacteria</taxon>
        <taxon>Bacillati</taxon>
        <taxon>Actinomycetota</taxon>
        <taxon>Actinomycetes</taxon>
        <taxon>Pseudonocardiales</taxon>
        <taxon>Pseudonocardiaceae</taxon>
        <taxon>Pseudonocardia</taxon>
    </lineage>
</organism>
<dbReference type="Pfam" id="PF02635">
    <property type="entry name" value="DsrE"/>
    <property type="match status" value="1"/>
</dbReference>
<dbReference type="PANTHER" id="PTHR37691">
    <property type="entry name" value="BLR3518 PROTEIN"/>
    <property type="match status" value="1"/>
</dbReference>
<comment type="caution">
    <text evidence="1">The sequence shown here is derived from an EMBL/GenBank/DDBJ whole genome shotgun (WGS) entry which is preliminary data.</text>
</comment>
<dbReference type="RefSeq" id="WP_379584828.1">
    <property type="nucleotide sequence ID" value="NZ_JBHSQW010000025.1"/>
</dbReference>
<dbReference type="PANTHER" id="PTHR37691:SF1">
    <property type="entry name" value="BLR3518 PROTEIN"/>
    <property type="match status" value="1"/>
</dbReference>
<dbReference type="SUPFAM" id="SSF75169">
    <property type="entry name" value="DsrEFH-like"/>
    <property type="match status" value="1"/>
</dbReference>
<dbReference type="EMBL" id="JBHSQW010000025">
    <property type="protein sequence ID" value="MFC5994808.1"/>
    <property type="molecule type" value="Genomic_DNA"/>
</dbReference>
<evidence type="ECO:0000313" key="1">
    <source>
        <dbReference type="EMBL" id="MFC5994808.1"/>
    </source>
</evidence>
<protein>
    <submittedName>
        <fullName evidence="1">DsrE family protein</fullName>
    </submittedName>
</protein>
<dbReference type="Gene3D" id="3.40.1260.10">
    <property type="entry name" value="DsrEFH-like"/>
    <property type="match status" value="1"/>
</dbReference>
<reference evidence="2" key="1">
    <citation type="journal article" date="2019" name="Int. J. Syst. Evol. Microbiol.">
        <title>The Global Catalogue of Microorganisms (GCM) 10K type strain sequencing project: providing services to taxonomists for standard genome sequencing and annotation.</title>
        <authorList>
            <consortium name="The Broad Institute Genomics Platform"/>
            <consortium name="The Broad Institute Genome Sequencing Center for Infectious Disease"/>
            <person name="Wu L."/>
            <person name="Ma J."/>
        </authorList>
    </citation>
    <scope>NUCLEOTIDE SEQUENCE [LARGE SCALE GENOMIC DNA]</scope>
    <source>
        <strain evidence="2">CCM 8391</strain>
    </source>
</reference>
<accession>A0ABW1J1X8</accession>
<keyword evidence="2" id="KW-1185">Reference proteome</keyword>
<gene>
    <name evidence="1" type="ORF">ACFQE5_11355</name>
</gene>